<gene>
    <name evidence="1" type="ORF">DLM46_27835</name>
</gene>
<name>A0A370N1L0_9BURK</name>
<comment type="caution">
    <text evidence="1">The sequence shown here is derived from an EMBL/GenBank/DDBJ whole genome shotgun (WGS) entry which is preliminary data.</text>
</comment>
<reference evidence="2" key="1">
    <citation type="submission" date="2018-05" db="EMBL/GenBank/DDBJ databases">
        <authorList>
            <person name="Feng T."/>
        </authorList>
    </citation>
    <scope>NUCLEOTIDE SEQUENCE [LARGE SCALE GENOMIC DNA]</scope>
    <source>
        <strain evidence="2">S27</strain>
    </source>
</reference>
<evidence type="ECO:0008006" key="3">
    <source>
        <dbReference type="Google" id="ProtNLM"/>
    </source>
</evidence>
<evidence type="ECO:0000313" key="2">
    <source>
        <dbReference type="Proteomes" id="UP000254875"/>
    </source>
</evidence>
<dbReference type="OrthoDB" id="9787293at2"/>
<organism evidence="1 2">
    <name type="scientific">Paraburkholderia lacunae</name>
    <dbReference type="NCBI Taxonomy" id="2211104"/>
    <lineage>
        <taxon>Bacteria</taxon>
        <taxon>Pseudomonadati</taxon>
        <taxon>Pseudomonadota</taxon>
        <taxon>Betaproteobacteria</taxon>
        <taxon>Burkholderiales</taxon>
        <taxon>Burkholderiaceae</taxon>
        <taxon>Paraburkholderia</taxon>
    </lineage>
</organism>
<dbReference type="AlphaFoldDB" id="A0A370N1L0"/>
<dbReference type="Proteomes" id="UP000254875">
    <property type="component" value="Unassembled WGS sequence"/>
</dbReference>
<dbReference type="RefSeq" id="WP_115105664.1">
    <property type="nucleotide sequence ID" value="NZ_QHKS01000022.1"/>
</dbReference>
<dbReference type="EMBL" id="QHKS01000022">
    <property type="protein sequence ID" value="RDJ99492.1"/>
    <property type="molecule type" value="Genomic_DNA"/>
</dbReference>
<accession>A0A370N1L0</accession>
<proteinExistence type="predicted"/>
<dbReference type="Gene3D" id="3.40.50.2000">
    <property type="entry name" value="Glycogen Phosphorylase B"/>
    <property type="match status" value="2"/>
</dbReference>
<protein>
    <recommendedName>
        <fullName evidence="3">Glycosyltransferase subfamily 4-like N-terminal domain-containing protein</fullName>
    </recommendedName>
</protein>
<keyword evidence="2" id="KW-1185">Reference proteome</keyword>
<evidence type="ECO:0000313" key="1">
    <source>
        <dbReference type="EMBL" id="RDJ99492.1"/>
    </source>
</evidence>
<sequence>MKILIVCEHFFPQTGAQALQATKVADALHLAGCEVRVLCGVAQEASSDRPYDVQWVPPRDYGKATSSMGRALRRLRYEIDTVNTRGGWVRGMAAKVIEINRSFEADVIMTQSTPFRAHLVGLHLPPGLRKRWACYFSDLWPLSLTPRPYRTRLSDLLRPIQMKLLTQVMSTACRSIFTNDVSVLRLLQAWPQGDRARCHVVAHIGTPPSAGEPPSAIRAHYKKRFVHVGKLTRERSCMALIEAVTRLCNDSEAGELSFPGLSFVGGVDPAFRRNCDELVKKGVVEFVGDVDPAAARAICQAAGTLVVIEADMDESPFLASKFADYAMLDKPILAISPRGPIRDFLECDGGGVAVGHDADEIYAAMRSIIVQGDVCGGSRALAAHFDAMRIAGHYLDIFRLVK</sequence>
<dbReference type="SUPFAM" id="SSF53756">
    <property type="entry name" value="UDP-Glycosyltransferase/glycogen phosphorylase"/>
    <property type="match status" value="1"/>
</dbReference>